<dbReference type="PROSITE" id="PS50949">
    <property type="entry name" value="HTH_GNTR"/>
    <property type="match status" value="1"/>
</dbReference>
<proteinExistence type="predicted"/>
<dbReference type="Gene3D" id="1.20.120.530">
    <property type="entry name" value="GntR ligand-binding domain-like"/>
    <property type="match status" value="1"/>
</dbReference>
<dbReference type="SUPFAM" id="SSF48008">
    <property type="entry name" value="GntR ligand-binding domain-like"/>
    <property type="match status" value="1"/>
</dbReference>
<dbReference type="GO" id="GO:0003700">
    <property type="term" value="F:DNA-binding transcription factor activity"/>
    <property type="evidence" value="ECO:0007669"/>
    <property type="project" value="InterPro"/>
</dbReference>
<dbReference type="CDD" id="cd07377">
    <property type="entry name" value="WHTH_GntR"/>
    <property type="match status" value="1"/>
</dbReference>
<dbReference type="AlphaFoldDB" id="A0A1U9YLV4"/>
<dbReference type="SMART" id="SM00895">
    <property type="entry name" value="FCD"/>
    <property type="match status" value="1"/>
</dbReference>
<dbReference type="PANTHER" id="PTHR43537:SF47">
    <property type="entry name" value="REGULATORY PROTEIN GNTR HTH"/>
    <property type="match status" value="1"/>
</dbReference>
<dbReference type="SMART" id="SM00345">
    <property type="entry name" value="HTH_GNTR"/>
    <property type="match status" value="1"/>
</dbReference>
<dbReference type="PANTHER" id="PTHR43537">
    <property type="entry name" value="TRANSCRIPTIONAL REGULATOR, GNTR FAMILY"/>
    <property type="match status" value="1"/>
</dbReference>
<dbReference type="Pfam" id="PF07729">
    <property type="entry name" value="FCD"/>
    <property type="match status" value="1"/>
</dbReference>
<reference evidence="4 5" key="1">
    <citation type="submission" date="2017-03" db="EMBL/GenBank/DDBJ databases">
        <title>Paenibacillus larvae genome sequencing.</title>
        <authorList>
            <person name="Dingman D.W."/>
        </authorList>
    </citation>
    <scope>NUCLEOTIDE SEQUENCE [LARGE SCALE GENOMIC DNA]</scope>
    <source>
        <strain evidence="4 5">SAG 10367</strain>
    </source>
</reference>
<dbReference type="InterPro" id="IPR000524">
    <property type="entry name" value="Tscrpt_reg_HTH_GntR"/>
</dbReference>
<dbReference type="Gene3D" id="1.10.10.10">
    <property type="entry name" value="Winged helix-like DNA-binding domain superfamily/Winged helix DNA-binding domain"/>
    <property type="match status" value="1"/>
</dbReference>
<evidence type="ECO:0000256" key="1">
    <source>
        <dbReference type="ARBA" id="ARBA00023015"/>
    </source>
</evidence>
<dbReference type="GO" id="GO:0003677">
    <property type="term" value="F:DNA binding"/>
    <property type="evidence" value="ECO:0007669"/>
    <property type="project" value="UniProtKB-KW"/>
</dbReference>
<keyword evidence="3" id="KW-0804">Transcription</keyword>
<dbReference type="InterPro" id="IPR036390">
    <property type="entry name" value="WH_DNA-bd_sf"/>
</dbReference>
<sequence>MEIKKAVRTSLSKQIAAQFETLIETGTWQVGTKIPPEPELVELLGVSRNTIREAVQALIHNGMLEARQGDGTYVTASNSFEAAMFRRLRGSDVGEILEVRYLLEREIARLAALRRTEEDVKKIGNWLEQRNKQARARQNFVQADLKFHMAIAEAAHNTILIELYKYMYDHLRMTISSVVDNAEVAEEHIQTHRRLFEAIRDKNKTEAEIAASQIIEVIQQEWGLNSKRG</sequence>
<evidence type="ECO:0000313" key="4">
    <source>
        <dbReference type="EMBL" id="ARF67724.1"/>
    </source>
</evidence>
<keyword evidence="2" id="KW-0238">DNA-binding</keyword>
<dbReference type="InterPro" id="IPR008920">
    <property type="entry name" value="TF_FadR/GntR_C"/>
</dbReference>
<evidence type="ECO:0000256" key="2">
    <source>
        <dbReference type="ARBA" id="ARBA00023125"/>
    </source>
</evidence>
<evidence type="ECO:0000313" key="5">
    <source>
        <dbReference type="Proteomes" id="UP000192727"/>
    </source>
</evidence>
<dbReference type="SUPFAM" id="SSF46785">
    <property type="entry name" value="Winged helix' DNA-binding domain"/>
    <property type="match status" value="1"/>
</dbReference>
<dbReference type="Pfam" id="PF00392">
    <property type="entry name" value="GntR"/>
    <property type="match status" value="1"/>
</dbReference>
<dbReference type="InterPro" id="IPR011711">
    <property type="entry name" value="GntR_C"/>
</dbReference>
<dbReference type="PRINTS" id="PR00035">
    <property type="entry name" value="HTHGNTR"/>
</dbReference>
<dbReference type="InterPro" id="IPR036388">
    <property type="entry name" value="WH-like_DNA-bd_sf"/>
</dbReference>
<dbReference type="EMBL" id="CP020557">
    <property type="protein sequence ID" value="ARF67724.1"/>
    <property type="molecule type" value="Genomic_DNA"/>
</dbReference>
<keyword evidence="1" id="KW-0805">Transcription regulation</keyword>
<dbReference type="Proteomes" id="UP000192727">
    <property type="component" value="Chromosome"/>
</dbReference>
<protein>
    <submittedName>
        <fullName evidence="4">Uncharacterized protein</fullName>
    </submittedName>
</protein>
<name>A0A1U9YLV4_9BACL</name>
<gene>
    <name evidence="4" type="ORF">B7C51_07610</name>
</gene>
<dbReference type="RefSeq" id="WP_023484416.1">
    <property type="nucleotide sequence ID" value="NZ_CP019794.1"/>
</dbReference>
<evidence type="ECO:0000256" key="3">
    <source>
        <dbReference type="ARBA" id="ARBA00023163"/>
    </source>
</evidence>
<organism evidence="4 5">
    <name type="scientific">Paenibacillus larvae subsp. pulvifaciens</name>
    <dbReference type="NCBI Taxonomy" id="1477"/>
    <lineage>
        <taxon>Bacteria</taxon>
        <taxon>Bacillati</taxon>
        <taxon>Bacillota</taxon>
        <taxon>Bacilli</taxon>
        <taxon>Bacillales</taxon>
        <taxon>Paenibacillaceae</taxon>
        <taxon>Paenibacillus</taxon>
    </lineage>
</organism>
<dbReference type="GeneID" id="64220330"/>
<accession>A0A1U9YLV4</accession>